<dbReference type="CDD" id="cd00086">
    <property type="entry name" value="homeodomain"/>
    <property type="match status" value="1"/>
</dbReference>
<reference evidence="10" key="1">
    <citation type="submission" date="2020-11" db="EMBL/GenBank/DDBJ databases">
        <title>Adaptations for nitrogen fixation in a non-lichenized fungal sporocarp promotes dispersal by wood-feeding termites.</title>
        <authorList>
            <consortium name="DOE Joint Genome Institute"/>
            <person name="Koch R.A."/>
            <person name="Yoon G."/>
            <person name="Arayal U."/>
            <person name="Lail K."/>
            <person name="Amirebrahimi M."/>
            <person name="Labutti K."/>
            <person name="Lipzen A."/>
            <person name="Riley R."/>
            <person name="Barry K."/>
            <person name="Henrissat B."/>
            <person name="Grigoriev I.V."/>
            <person name="Herr J.R."/>
            <person name="Aime M.C."/>
        </authorList>
    </citation>
    <scope>NUCLEOTIDE SEQUENCE</scope>
    <source>
        <strain evidence="10">MCA 3950</strain>
    </source>
</reference>
<sequence length="689" mass="73528">MLPPVHIAKSHSLSTTPQSLAYPPSTDIRFPSMAAPPMDPSAVDFRAFYPYTPNEVKHRKRTTSDQLKILEGIFKRDTKPNAALRNELAARLDMTPRGVQVWFQNRRAKEKTKAGKAANRAAAAAASTDNQNADPSSSPSDPDGISDSQLPSYLRDIAGLGGSHESSPVAPSPPRLHVFTGADSSTSSSWHSSPIVTPEDPAFLGQLGDPNDAHRFRRGSLPVDMVPHSDHSSQGPPLVGHLDPFARRLSVDASLHRLASNPYAHLARTKNTTGHGSRLASHSNGRHPLNRVSGIPYPRPELPHIASAPSNASFHGRHVSADSRGFHYTSQGIPLSYSSSSFHAARASLPDNHLYAFSSRMAASTIPGPLPSPDFSFGVASTSSPSLTPPSSADSERSSPDPNRSFTFQSEDSEDDRTSSYEALSRFGSIASVATSDTSNASVYYSDCMEQDIPPNASRRESGSSNHFLGMMSNLDVSGLQGNSEVQGSPLDKFSPPGDGNGAAATQDRSDGDDVATSTYPSPSSTVSPGSTPSLVNEGTSSNLPLSRSSELAYALHNHRRATDASIADDTSQSASNVGGHQFVYGVPDPAFQPSTSSSQLPDSFRFDTSEHSLPAADCNYTMNYPEVYAVDGGFPSHNNHIEGGEMNSSNAIAFNRSQEMYGPYRSTANSTPLENPPHNTEFSVTYSS</sequence>
<feature type="region of interest" description="Disordered" evidence="8">
    <location>
        <begin position="267"/>
        <end position="291"/>
    </location>
</feature>
<keyword evidence="4 6" id="KW-0371">Homeobox</keyword>
<dbReference type="InterPro" id="IPR017970">
    <property type="entry name" value="Homeobox_CS"/>
</dbReference>
<dbReference type="GO" id="GO:0005634">
    <property type="term" value="C:nucleus"/>
    <property type="evidence" value="ECO:0007669"/>
    <property type="project" value="UniProtKB-SubCell"/>
</dbReference>
<dbReference type="RefSeq" id="XP_043039749.1">
    <property type="nucleotide sequence ID" value="XM_043186180.1"/>
</dbReference>
<feature type="compositionally biased region" description="Low complexity" evidence="8">
    <location>
        <begin position="381"/>
        <end position="392"/>
    </location>
</feature>
<feature type="region of interest" description="Disordered" evidence="8">
    <location>
        <begin position="108"/>
        <end position="195"/>
    </location>
</feature>
<evidence type="ECO:0000256" key="4">
    <source>
        <dbReference type="ARBA" id="ARBA00023155"/>
    </source>
</evidence>
<dbReference type="GO" id="GO:0000978">
    <property type="term" value="F:RNA polymerase II cis-regulatory region sequence-specific DNA binding"/>
    <property type="evidence" value="ECO:0007669"/>
    <property type="project" value="TreeGrafter"/>
</dbReference>
<comment type="subcellular location">
    <subcellularLocation>
        <location evidence="1 6 7">Nucleus</location>
    </subcellularLocation>
</comment>
<dbReference type="EMBL" id="MU250534">
    <property type="protein sequence ID" value="KAG7446249.1"/>
    <property type="molecule type" value="Genomic_DNA"/>
</dbReference>
<dbReference type="InterPro" id="IPR001356">
    <property type="entry name" value="HD"/>
</dbReference>
<dbReference type="Pfam" id="PF00046">
    <property type="entry name" value="Homeodomain"/>
    <property type="match status" value="1"/>
</dbReference>
<evidence type="ECO:0000256" key="7">
    <source>
        <dbReference type="RuleBase" id="RU000682"/>
    </source>
</evidence>
<evidence type="ECO:0000259" key="9">
    <source>
        <dbReference type="PROSITE" id="PS50071"/>
    </source>
</evidence>
<feature type="domain" description="Homeobox" evidence="9">
    <location>
        <begin position="53"/>
        <end position="113"/>
    </location>
</feature>
<evidence type="ECO:0000256" key="3">
    <source>
        <dbReference type="ARBA" id="ARBA00023125"/>
    </source>
</evidence>
<feature type="compositionally biased region" description="Low complexity" evidence="8">
    <location>
        <begin position="184"/>
        <end position="193"/>
    </location>
</feature>
<organism evidence="10 11">
    <name type="scientific">Guyanagaster necrorhizus</name>
    <dbReference type="NCBI Taxonomy" id="856835"/>
    <lineage>
        <taxon>Eukaryota</taxon>
        <taxon>Fungi</taxon>
        <taxon>Dikarya</taxon>
        <taxon>Basidiomycota</taxon>
        <taxon>Agaricomycotina</taxon>
        <taxon>Agaricomycetes</taxon>
        <taxon>Agaricomycetidae</taxon>
        <taxon>Agaricales</taxon>
        <taxon>Marasmiineae</taxon>
        <taxon>Physalacriaceae</taxon>
        <taxon>Guyanagaster</taxon>
    </lineage>
</organism>
<feature type="compositionally biased region" description="Polar residues" evidence="8">
    <location>
        <begin position="667"/>
        <end position="689"/>
    </location>
</feature>
<dbReference type="AlphaFoldDB" id="A0A9P7VUC4"/>
<dbReference type="InterPro" id="IPR009057">
    <property type="entry name" value="Homeodomain-like_sf"/>
</dbReference>
<evidence type="ECO:0000256" key="1">
    <source>
        <dbReference type="ARBA" id="ARBA00004123"/>
    </source>
</evidence>
<proteinExistence type="predicted"/>
<dbReference type="OrthoDB" id="6159439at2759"/>
<dbReference type="Proteomes" id="UP000812287">
    <property type="component" value="Unassembled WGS sequence"/>
</dbReference>
<feature type="compositionally biased region" description="Polar residues" evidence="8">
    <location>
        <begin position="400"/>
        <end position="410"/>
    </location>
</feature>
<dbReference type="GeneID" id="66108477"/>
<accession>A0A9P7VUC4</accession>
<dbReference type="Gene3D" id="1.10.10.60">
    <property type="entry name" value="Homeodomain-like"/>
    <property type="match status" value="1"/>
</dbReference>
<keyword evidence="3 6" id="KW-0238">DNA-binding</keyword>
<feature type="region of interest" description="Disordered" evidence="8">
    <location>
        <begin position="664"/>
        <end position="689"/>
    </location>
</feature>
<evidence type="ECO:0000256" key="8">
    <source>
        <dbReference type="SAM" id="MobiDB-lite"/>
    </source>
</evidence>
<protein>
    <recommendedName>
        <fullName evidence="9">Homeobox domain-containing protein</fullName>
    </recommendedName>
</protein>
<evidence type="ECO:0000256" key="5">
    <source>
        <dbReference type="ARBA" id="ARBA00023242"/>
    </source>
</evidence>
<dbReference type="SMART" id="SM00389">
    <property type="entry name" value="HOX"/>
    <property type="match status" value="1"/>
</dbReference>
<feature type="compositionally biased region" description="Polar residues" evidence="8">
    <location>
        <begin position="535"/>
        <end position="545"/>
    </location>
</feature>
<dbReference type="PANTHER" id="PTHR45793:SF5">
    <property type="entry name" value="HOMEOTIC PROTEIN OCELLILESS"/>
    <property type="match status" value="1"/>
</dbReference>
<name>A0A9P7VUC4_9AGAR</name>
<feature type="compositionally biased region" description="Low complexity" evidence="8">
    <location>
        <begin position="115"/>
        <end position="148"/>
    </location>
</feature>
<keyword evidence="2" id="KW-0217">Developmental protein</keyword>
<dbReference type="PROSITE" id="PS50071">
    <property type="entry name" value="HOMEOBOX_2"/>
    <property type="match status" value="1"/>
</dbReference>
<dbReference type="SUPFAM" id="SSF46689">
    <property type="entry name" value="Homeodomain-like"/>
    <property type="match status" value="1"/>
</dbReference>
<evidence type="ECO:0000256" key="2">
    <source>
        <dbReference type="ARBA" id="ARBA00022473"/>
    </source>
</evidence>
<feature type="compositionally biased region" description="Low complexity" evidence="8">
    <location>
        <begin position="517"/>
        <end position="534"/>
    </location>
</feature>
<feature type="region of interest" description="Disordered" evidence="8">
    <location>
        <begin position="475"/>
        <end position="545"/>
    </location>
</feature>
<comment type="caution">
    <text evidence="10">The sequence shown here is derived from an EMBL/GenBank/DDBJ whole genome shotgun (WGS) entry which is preliminary data.</text>
</comment>
<evidence type="ECO:0000256" key="6">
    <source>
        <dbReference type="PROSITE-ProRule" id="PRU00108"/>
    </source>
</evidence>
<gene>
    <name evidence="10" type="ORF">BT62DRAFT_931693</name>
</gene>
<feature type="compositionally biased region" description="Polar residues" evidence="8">
    <location>
        <begin position="269"/>
        <end position="283"/>
    </location>
</feature>
<keyword evidence="5 6" id="KW-0539">Nucleus</keyword>
<feature type="DNA-binding region" description="Homeobox" evidence="6">
    <location>
        <begin position="55"/>
        <end position="114"/>
    </location>
</feature>
<dbReference type="PANTHER" id="PTHR45793">
    <property type="entry name" value="HOMEOBOX PROTEIN"/>
    <property type="match status" value="1"/>
</dbReference>
<feature type="region of interest" description="Disordered" evidence="8">
    <location>
        <begin position="377"/>
        <end position="420"/>
    </location>
</feature>
<dbReference type="PROSITE" id="PS00027">
    <property type="entry name" value="HOMEOBOX_1"/>
    <property type="match status" value="1"/>
</dbReference>
<dbReference type="GO" id="GO:0000981">
    <property type="term" value="F:DNA-binding transcription factor activity, RNA polymerase II-specific"/>
    <property type="evidence" value="ECO:0007669"/>
    <property type="project" value="InterPro"/>
</dbReference>
<keyword evidence="11" id="KW-1185">Reference proteome</keyword>
<evidence type="ECO:0000313" key="11">
    <source>
        <dbReference type="Proteomes" id="UP000812287"/>
    </source>
</evidence>
<evidence type="ECO:0000313" key="10">
    <source>
        <dbReference type="EMBL" id="KAG7446249.1"/>
    </source>
</evidence>